<sequence length="220" mass="24808">MTLDARLAGLVATFNLRPDRYIDASWLPADWPLPLRDPARYGEAGRAVLALALLQAHQLQGQWDYDFAAVEKRIALLPADALERMAVCCGLCLHRQWLREGDVPRKTRQAIDLALGAPLVAFALERMPAFEAVAETLHAQRQHPRLAVETLRARGRRLLTDFLVPFGPAVIRRLALKFPRNAADADRPPYLLGRTQRAELGELLRLSLIPEQVPAWDWLF</sequence>
<name>A0A2N4TQ93_RALPI</name>
<evidence type="ECO:0000313" key="2">
    <source>
        <dbReference type="Proteomes" id="UP000234456"/>
    </source>
</evidence>
<protein>
    <submittedName>
        <fullName evidence="1">BcscK</fullName>
    </submittedName>
</protein>
<gene>
    <name evidence="1" type="ORF">C0Q88_14860</name>
</gene>
<comment type="caution">
    <text evidence="1">The sequence shown here is derived from an EMBL/GenBank/DDBJ whole genome shotgun (WGS) entry which is preliminary data.</text>
</comment>
<organism evidence="1 2">
    <name type="scientific">Ralstonia pickettii</name>
    <name type="common">Burkholderia pickettii</name>
    <dbReference type="NCBI Taxonomy" id="329"/>
    <lineage>
        <taxon>Bacteria</taxon>
        <taxon>Pseudomonadati</taxon>
        <taxon>Pseudomonadota</taxon>
        <taxon>Betaproteobacteria</taxon>
        <taxon>Burkholderiales</taxon>
        <taxon>Burkholderiaceae</taxon>
        <taxon>Ralstonia</taxon>
    </lineage>
</organism>
<dbReference type="AlphaFoldDB" id="A0A2N4TQ93"/>
<dbReference type="RefSeq" id="WP_102066259.1">
    <property type="nucleotide sequence ID" value="NZ_PKQE01000003.1"/>
</dbReference>
<dbReference type="EMBL" id="PKQE01000003">
    <property type="protein sequence ID" value="PLC41886.1"/>
    <property type="molecule type" value="Genomic_DNA"/>
</dbReference>
<dbReference type="OrthoDB" id="8928488at2"/>
<reference evidence="1 2" key="1">
    <citation type="submission" date="2017-12" db="EMBL/GenBank/DDBJ databases">
        <title>Draft genome sequence of Ralstonia pickettii 52.</title>
        <authorList>
            <person name="Zheng B."/>
        </authorList>
    </citation>
    <scope>NUCLEOTIDE SEQUENCE [LARGE SCALE GENOMIC DNA]</scope>
    <source>
        <strain evidence="1 2">52</strain>
    </source>
</reference>
<dbReference type="Pfam" id="PF06578">
    <property type="entry name" value="YscK"/>
    <property type="match status" value="1"/>
</dbReference>
<proteinExistence type="predicted"/>
<evidence type="ECO:0000313" key="1">
    <source>
        <dbReference type="EMBL" id="PLC41886.1"/>
    </source>
</evidence>
<dbReference type="Proteomes" id="UP000234456">
    <property type="component" value="Unassembled WGS sequence"/>
</dbReference>
<dbReference type="InterPro" id="IPR009510">
    <property type="entry name" value="T3SS_K"/>
</dbReference>
<accession>A0A2N4TQ93</accession>